<dbReference type="GO" id="GO:0005874">
    <property type="term" value="C:microtubule"/>
    <property type="evidence" value="ECO:0007669"/>
    <property type="project" value="UniProtKB-KW"/>
</dbReference>
<dbReference type="GO" id="GO:0007018">
    <property type="term" value="P:microtubule-based movement"/>
    <property type="evidence" value="ECO:0007669"/>
    <property type="project" value="InterPro"/>
</dbReference>
<organism evidence="12 13">
    <name type="scientific">Adineta ricciae</name>
    <name type="common">Rotifer</name>
    <dbReference type="NCBI Taxonomy" id="249248"/>
    <lineage>
        <taxon>Eukaryota</taxon>
        <taxon>Metazoa</taxon>
        <taxon>Spiralia</taxon>
        <taxon>Gnathifera</taxon>
        <taxon>Rotifera</taxon>
        <taxon>Eurotatoria</taxon>
        <taxon>Bdelloidea</taxon>
        <taxon>Adinetida</taxon>
        <taxon>Adinetidae</taxon>
        <taxon>Adineta</taxon>
    </lineage>
</organism>
<feature type="compositionally biased region" description="Basic and acidic residues" evidence="10">
    <location>
        <begin position="67"/>
        <end position="77"/>
    </location>
</feature>
<feature type="domain" description="Kinesin motor" evidence="11">
    <location>
        <begin position="128"/>
        <end position="463"/>
    </location>
</feature>
<dbReference type="OrthoDB" id="3176171at2759"/>
<evidence type="ECO:0000313" key="13">
    <source>
        <dbReference type="Proteomes" id="UP000663852"/>
    </source>
</evidence>
<keyword evidence="3 8" id="KW-0547">Nucleotide-binding</keyword>
<dbReference type="Pfam" id="PF00225">
    <property type="entry name" value="Kinesin"/>
    <property type="match status" value="1"/>
</dbReference>
<evidence type="ECO:0000256" key="2">
    <source>
        <dbReference type="ARBA" id="ARBA00022701"/>
    </source>
</evidence>
<dbReference type="PROSITE" id="PS00411">
    <property type="entry name" value="KINESIN_MOTOR_1"/>
    <property type="match status" value="1"/>
</dbReference>
<evidence type="ECO:0000256" key="9">
    <source>
        <dbReference type="RuleBase" id="RU000394"/>
    </source>
</evidence>
<dbReference type="GO" id="GO:0008017">
    <property type="term" value="F:microtubule binding"/>
    <property type="evidence" value="ECO:0007669"/>
    <property type="project" value="InterPro"/>
</dbReference>
<dbReference type="InterPro" id="IPR001752">
    <property type="entry name" value="Kinesin_motor_dom"/>
</dbReference>
<dbReference type="GO" id="GO:0005524">
    <property type="term" value="F:ATP binding"/>
    <property type="evidence" value="ECO:0007669"/>
    <property type="project" value="UniProtKB-UniRule"/>
</dbReference>
<comment type="subcellular location">
    <subcellularLocation>
        <location evidence="1">Cytoplasm</location>
        <location evidence="1">Cytoskeleton</location>
    </subcellularLocation>
</comment>
<evidence type="ECO:0000259" key="11">
    <source>
        <dbReference type="PROSITE" id="PS50067"/>
    </source>
</evidence>
<evidence type="ECO:0000313" key="12">
    <source>
        <dbReference type="EMBL" id="CAF1401296.1"/>
    </source>
</evidence>
<dbReference type="InterPro" id="IPR027417">
    <property type="entry name" value="P-loop_NTPase"/>
</dbReference>
<sequence length="479" mass="54109">MWNFNKYSEASNFNDELPQISLPSETSNSKHLNHRTRSATFPHRMIQFPPSSGISTHYQSRNINEGSLRRTTSDNRTKRNSKPLVEPSSTSAFSKLRIRSTYAHIFSNAISRFLLPVYISTRIDTSDRFTVCGRVRPFSEKETLQNDLYDCVTTTDNTVTVHIGNLHLNKLEMKHMTFHLDKIFGKDASNEDVYNVVRKVIVQSLPQENIPPVDSTVFLYGKTGTGKSRTVSGITQQFAQDVFHIIQKSRYQIRIGISAVEIVAGTKGFIVSKDNICDLFNNGSLVYFREDANGTVHLRGAKEYLCENSAQMNTYIQKAKAIRRTQATTRNSESSRSHLIYFIFIRNAADHFEDGQILSKITFVDLAGNEGQQDSLFYKGGSDQIKDSTSINRSLASLQDCIRSSADGTKVIPFRGTVLTRLLKNCFFSKESKTIFIGTISALPMDAEQSILTLKYVGLIKWTIQDFIIEQIDKLNAIL</sequence>
<keyword evidence="2 9" id="KW-0493">Microtubule</keyword>
<keyword evidence="5" id="KW-0175">Coiled coil</keyword>
<dbReference type="InterPro" id="IPR036961">
    <property type="entry name" value="Kinesin_motor_dom_sf"/>
</dbReference>
<dbReference type="InterPro" id="IPR019821">
    <property type="entry name" value="Kinesin_motor_CS"/>
</dbReference>
<name>A0A815L4H5_ADIRI</name>
<evidence type="ECO:0000256" key="5">
    <source>
        <dbReference type="ARBA" id="ARBA00023054"/>
    </source>
</evidence>
<feature type="binding site" evidence="8">
    <location>
        <begin position="221"/>
        <end position="228"/>
    </location>
    <ligand>
        <name>ATP</name>
        <dbReference type="ChEBI" id="CHEBI:30616"/>
    </ligand>
</feature>
<keyword evidence="7" id="KW-0206">Cytoskeleton</keyword>
<dbReference type="SUPFAM" id="SSF52540">
    <property type="entry name" value="P-loop containing nucleoside triphosphate hydrolases"/>
    <property type="match status" value="1"/>
</dbReference>
<proteinExistence type="inferred from homology"/>
<dbReference type="PROSITE" id="PS50067">
    <property type="entry name" value="KINESIN_MOTOR_2"/>
    <property type="match status" value="1"/>
</dbReference>
<dbReference type="SMART" id="SM00129">
    <property type="entry name" value="KISc"/>
    <property type="match status" value="1"/>
</dbReference>
<evidence type="ECO:0000256" key="6">
    <source>
        <dbReference type="ARBA" id="ARBA00023175"/>
    </source>
</evidence>
<reference evidence="12" key="1">
    <citation type="submission" date="2021-02" db="EMBL/GenBank/DDBJ databases">
        <authorList>
            <person name="Nowell W R."/>
        </authorList>
    </citation>
    <scope>NUCLEOTIDE SEQUENCE</scope>
</reference>
<evidence type="ECO:0000256" key="10">
    <source>
        <dbReference type="SAM" id="MobiDB-lite"/>
    </source>
</evidence>
<keyword evidence="7" id="KW-0963">Cytoplasm</keyword>
<dbReference type="PRINTS" id="PR00380">
    <property type="entry name" value="KINESINHEAVY"/>
</dbReference>
<comment type="caution">
    <text evidence="12">The sequence shown here is derived from an EMBL/GenBank/DDBJ whole genome shotgun (WGS) entry which is preliminary data.</text>
</comment>
<evidence type="ECO:0000256" key="7">
    <source>
        <dbReference type="ARBA" id="ARBA00023212"/>
    </source>
</evidence>
<dbReference type="Gene3D" id="3.40.850.10">
    <property type="entry name" value="Kinesin motor domain"/>
    <property type="match status" value="1"/>
</dbReference>
<evidence type="ECO:0000256" key="8">
    <source>
        <dbReference type="PROSITE-ProRule" id="PRU00283"/>
    </source>
</evidence>
<dbReference type="PANTHER" id="PTHR47968:SF36">
    <property type="entry name" value="KINESIN HEAVY CHAIN ISOFORM X1"/>
    <property type="match status" value="1"/>
</dbReference>
<dbReference type="EMBL" id="CAJNOJ010000327">
    <property type="protein sequence ID" value="CAF1401296.1"/>
    <property type="molecule type" value="Genomic_DNA"/>
</dbReference>
<dbReference type="Proteomes" id="UP000663852">
    <property type="component" value="Unassembled WGS sequence"/>
</dbReference>
<protein>
    <recommendedName>
        <fullName evidence="9">Kinesin-like protein</fullName>
    </recommendedName>
</protein>
<accession>A0A815L4H5</accession>
<feature type="compositionally biased region" description="Polar residues" evidence="10">
    <location>
        <begin position="49"/>
        <end position="65"/>
    </location>
</feature>
<evidence type="ECO:0000256" key="3">
    <source>
        <dbReference type="ARBA" id="ARBA00022741"/>
    </source>
</evidence>
<feature type="compositionally biased region" description="Polar residues" evidence="10">
    <location>
        <begin position="21"/>
        <end position="30"/>
    </location>
</feature>
<dbReference type="InterPro" id="IPR027640">
    <property type="entry name" value="Kinesin-like_fam"/>
</dbReference>
<gene>
    <name evidence="12" type="ORF">EDS130_LOCUS36023</name>
</gene>
<dbReference type="AlphaFoldDB" id="A0A815L4H5"/>
<dbReference type="GO" id="GO:0003777">
    <property type="term" value="F:microtubule motor activity"/>
    <property type="evidence" value="ECO:0007669"/>
    <property type="project" value="InterPro"/>
</dbReference>
<comment type="similarity">
    <text evidence="8 9">Belongs to the TRAFAC class myosin-kinesin ATPase superfamily. Kinesin family.</text>
</comment>
<keyword evidence="6 8" id="KW-0505">Motor protein</keyword>
<keyword evidence="4 8" id="KW-0067">ATP-binding</keyword>
<evidence type="ECO:0000256" key="4">
    <source>
        <dbReference type="ARBA" id="ARBA00022840"/>
    </source>
</evidence>
<evidence type="ECO:0000256" key="1">
    <source>
        <dbReference type="ARBA" id="ARBA00004245"/>
    </source>
</evidence>
<feature type="region of interest" description="Disordered" evidence="10">
    <location>
        <begin position="17"/>
        <end position="87"/>
    </location>
</feature>
<dbReference type="PANTHER" id="PTHR47968">
    <property type="entry name" value="CENTROMERE PROTEIN E"/>
    <property type="match status" value="1"/>
</dbReference>